<evidence type="ECO:0000256" key="1">
    <source>
        <dbReference type="ARBA" id="ARBA00011900"/>
    </source>
</evidence>
<dbReference type="Pfam" id="PF02384">
    <property type="entry name" value="N6_Mtase"/>
    <property type="match status" value="1"/>
</dbReference>
<dbReference type="Pfam" id="PF12161">
    <property type="entry name" value="HsdM_N"/>
    <property type="match status" value="1"/>
</dbReference>
<dbReference type="CDD" id="cd02440">
    <property type="entry name" value="AdoMet_MTases"/>
    <property type="match status" value="1"/>
</dbReference>
<dbReference type="Proteomes" id="UP000184148">
    <property type="component" value="Unassembled WGS sequence"/>
</dbReference>
<dbReference type="PANTHER" id="PTHR42933:SF3">
    <property type="entry name" value="TYPE I RESTRICTION ENZYME MJAVIII METHYLASE SUBUNIT"/>
    <property type="match status" value="1"/>
</dbReference>
<keyword evidence="2" id="KW-0489">Methyltransferase</keyword>
<keyword evidence="4" id="KW-0949">S-adenosyl-L-methionine</keyword>
<keyword evidence="3" id="KW-0808">Transferase</keyword>
<reference evidence="10" key="1">
    <citation type="submission" date="2016-11" db="EMBL/GenBank/DDBJ databases">
        <authorList>
            <person name="Varghese N."/>
            <person name="Submissions S."/>
        </authorList>
    </citation>
    <scope>NUCLEOTIDE SEQUENCE [LARGE SCALE GENOMIC DNA]</scope>
    <source>
        <strain evidence="10">DSM 12395</strain>
    </source>
</reference>
<dbReference type="GO" id="GO:0008170">
    <property type="term" value="F:N-methyltransferase activity"/>
    <property type="evidence" value="ECO:0007669"/>
    <property type="project" value="InterPro"/>
</dbReference>
<sequence length="674" mass="78018">MDNFQDKVNFIWTIAELLRGPYKKEQYGDIILPMAVLRRFDCVLSPTKDEVLKKYEELKKMGLHNMDPILNKISGQNFHNISKYYFEKLLADPDNIAANLRNYINGFSKGAREIIEYFDFDKQITKLNDNNLLYLVVSEFAKVDFHPETVSNTEMGYIFEELIRRFSEHGEAGDHYTPREVIKLMVNILLNEDNEELTQKGLIVTVYDCCAGTGGMLSVAENYMRELNPDIQVELFGQEINPQSYAICKADMLIKGQNAENIILGDSFTHDGHKDKKFRYMLTNPPFGVDWKKQEKFIKKECETQGFNGRFGAGTPRVSDGSLLFLQHLISKMRDDEKGSRIAIIFNGSPLFTGDAGSGESEIRRWIIENDMLEGVIALPDQLFYNTGISTYIWILTNRKNADPKKGPVRQGKIQLVDATSFYQKMRKSLGNKRNKITEEQIREITRIYGEFKENEYCKIFDNEDFGYRKITVERPLRLNFMVSNERIENLKNEPKFIKLAESKKKGSAALQEIEEGNALQKRIIEILHSMDQTRLYRNRDEFIKALKKAFKEGGLPLDNSLLKVLLSGLLEKDETADICTDSKGKPEPDPDLRDTENVPLKEDIYAYFEREVKPHVPDAWIDESKTKIGYEIPFTRHFYKYQPLRPSEEILKEIVELEERIREKLEKVIGNGL</sequence>
<protein>
    <recommendedName>
        <fullName evidence="1">site-specific DNA-methyltransferase (adenine-specific)</fullName>
        <ecNumber evidence="1">2.1.1.72</ecNumber>
    </recommendedName>
</protein>
<evidence type="ECO:0000313" key="9">
    <source>
        <dbReference type="EMBL" id="SHF14978.1"/>
    </source>
</evidence>
<dbReference type="PROSITE" id="PS00092">
    <property type="entry name" value="N6_MTASE"/>
    <property type="match status" value="1"/>
</dbReference>
<dbReference type="GO" id="GO:0032259">
    <property type="term" value="P:methylation"/>
    <property type="evidence" value="ECO:0007669"/>
    <property type="project" value="UniProtKB-KW"/>
</dbReference>
<evidence type="ECO:0000259" key="8">
    <source>
        <dbReference type="Pfam" id="PF12161"/>
    </source>
</evidence>
<dbReference type="InterPro" id="IPR029063">
    <property type="entry name" value="SAM-dependent_MTases_sf"/>
</dbReference>
<dbReference type="InterPro" id="IPR051537">
    <property type="entry name" value="DNA_Adenine_Mtase"/>
</dbReference>
<dbReference type="SUPFAM" id="SSF53335">
    <property type="entry name" value="S-adenosyl-L-methionine-dependent methyltransferases"/>
    <property type="match status" value="1"/>
</dbReference>
<feature type="domain" description="DNA methylase adenine-specific" evidence="7">
    <location>
        <begin position="154"/>
        <end position="465"/>
    </location>
</feature>
<evidence type="ECO:0000256" key="4">
    <source>
        <dbReference type="ARBA" id="ARBA00022691"/>
    </source>
</evidence>
<dbReference type="GO" id="GO:0009307">
    <property type="term" value="P:DNA restriction-modification system"/>
    <property type="evidence" value="ECO:0007669"/>
    <property type="project" value="UniProtKB-KW"/>
</dbReference>
<dbReference type="AlphaFoldDB" id="A0A1M4ZAJ5"/>
<dbReference type="InterPro" id="IPR022749">
    <property type="entry name" value="D12N6_MeTrfase_N"/>
</dbReference>
<dbReference type="RefSeq" id="WP_073239171.1">
    <property type="nucleotide sequence ID" value="NZ_FQUY01000013.1"/>
</dbReference>
<organism evidence="9 10">
    <name type="scientific">Desulforamulus putei DSM 12395</name>
    <dbReference type="NCBI Taxonomy" id="1121429"/>
    <lineage>
        <taxon>Bacteria</taxon>
        <taxon>Bacillati</taxon>
        <taxon>Bacillota</taxon>
        <taxon>Clostridia</taxon>
        <taxon>Eubacteriales</taxon>
        <taxon>Peptococcaceae</taxon>
        <taxon>Desulforamulus</taxon>
    </lineage>
</organism>
<dbReference type="GO" id="GO:0009007">
    <property type="term" value="F:site-specific DNA-methyltransferase (adenine-specific) activity"/>
    <property type="evidence" value="ECO:0007669"/>
    <property type="project" value="UniProtKB-EC"/>
</dbReference>
<evidence type="ECO:0000256" key="6">
    <source>
        <dbReference type="ARBA" id="ARBA00047942"/>
    </source>
</evidence>
<keyword evidence="5" id="KW-0680">Restriction system</keyword>
<dbReference type="EC" id="2.1.1.72" evidence="1"/>
<dbReference type="PANTHER" id="PTHR42933">
    <property type="entry name" value="SLR6095 PROTEIN"/>
    <property type="match status" value="1"/>
</dbReference>
<comment type="catalytic activity">
    <reaction evidence="6">
        <text>a 2'-deoxyadenosine in DNA + S-adenosyl-L-methionine = an N(6)-methyl-2'-deoxyadenosine in DNA + S-adenosyl-L-homocysteine + H(+)</text>
        <dbReference type="Rhea" id="RHEA:15197"/>
        <dbReference type="Rhea" id="RHEA-COMP:12418"/>
        <dbReference type="Rhea" id="RHEA-COMP:12419"/>
        <dbReference type="ChEBI" id="CHEBI:15378"/>
        <dbReference type="ChEBI" id="CHEBI:57856"/>
        <dbReference type="ChEBI" id="CHEBI:59789"/>
        <dbReference type="ChEBI" id="CHEBI:90615"/>
        <dbReference type="ChEBI" id="CHEBI:90616"/>
        <dbReference type="EC" id="2.1.1.72"/>
    </reaction>
</comment>
<dbReference type="STRING" id="1121429.SAMN02745133_01930"/>
<name>A0A1M4ZAJ5_9FIRM</name>
<dbReference type="GO" id="GO:0003677">
    <property type="term" value="F:DNA binding"/>
    <property type="evidence" value="ECO:0007669"/>
    <property type="project" value="InterPro"/>
</dbReference>
<dbReference type="EMBL" id="FQUY01000013">
    <property type="protein sequence ID" value="SHF14978.1"/>
    <property type="molecule type" value="Genomic_DNA"/>
</dbReference>
<dbReference type="Gene3D" id="3.40.50.150">
    <property type="entry name" value="Vaccinia Virus protein VP39"/>
    <property type="match status" value="1"/>
</dbReference>
<evidence type="ECO:0000313" key="10">
    <source>
        <dbReference type="Proteomes" id="UP000184148"/>
    </source>
</evidence>
<proteinExistence type="predicted"/>
<accession>A0A1M4ZAJ5</accession>
<evidence type="ECO:0000256" key="2">
    <source>
        <dbReference type="ARBA" id="ARBA00022603"/>
    </source>
</evidence>
<keyword evidence="10" id="KW-1185">Reference proteome</keyword>
<dbReference type="InterPro" id="IPR003356">
    <property type="entry name" value="DNA_methylase_A-5"/>
</dbReference>
<evidence type="ECO:0000256" key="3">
    <source>
        <dbReference type="ARBA" id="ARBA00022679"/>
    </source>
</evidence>
<evidence type="ECO:0000259" key="7">
    <source>
        <dbReference type="Pfam" id="PF02384"/>
    </source>
</evidence>
<evidence type="ECO:0000256" key="5">
    <source>
        <dbReference type="ARBA" id="ARBA00022747"/>
    </source>
</evidence>
<gene>
    <name evidence="9" type="ORF">SAMN02745133_01930</name>
</gene>
<dbReference type="PRINTS" id="PR00507">
    <property type="entry name" value="N12N6MTFRASE"/>
</dbReference>
<dbReference type="InterPro" id="IPR002052">
    <property type="entry name" value="DNA_methylase_N6_adenine_CS"/>
</dbReference>
<dbReference type="OrthoDB" id="9814572at2"/>
<feature type="domain" description="N6 adenine-specific DNA methyltransferase N-terminal" evidence="8">
    <location>
        <begin position="9"/>
        <end position="140"/>
    </location>
</feature>